<accession>A0A8K0L1R0</accession>
<dbReference type="EMBL" id="JAESVG020000005">
    <property type="protein sequence ID" value="KAG8627502.1"/>
    <property type="molecule type" value="Genomic_DNA"/>
</dbReference>
<reference evidence="1" key="1">
    <citation type="submission" date="2021-07" db="EMBL/GenBank/DDBJ databases">
        <title>Elsinoe batatas strain:CRI-CJ2 Genome sequencing and assembly.</title>
        <authorList>
            <person name="Huang L."/>
        </authorList>
    </citation>
    <scope>NUCLEOTIDE SEQUENCE</scope>
    <source>
        <strain evidence="1">CRI-CJ2</strain>
    </source>
</reference>
<name>A0A8K0L1R0_9PEZI</name>
<proteinExistence type="predicted"/>
<dbReference type="Proteomes" id="UP000809789">
    <property type="component" value="Unassembled WGS sequence"/>
</dbReference>
<evidence type="ECO:0000313" key="1">
    <source>
        <dbReference type="EMBL" id="KAG8627502.1"/>
    </source>
</evidence>
<evidence type="ECO:0000313" key="2">
    <source>
        <dbReference type="Proteomes" id="UP000809789"/>
    </source>
</evidence>
<keyword evidence="2" id="KW-1185">Reference proteome</keyword>
<protein>
    <submittedName>
        <fullName evidence="1">Uncharacterized protein</fullName>
    </submittedName>
</protein>
<gene>
    <name evidence="1" type="ORF">KVT40_004985</name>
</gene>
<dbReference type="OrthoDB" id="3014656at2759"/>
<comment type="caution">
    <text evidence="1">The sequence shown here is derived from an EMBL/GenBank/DDBJ whole genome shotgun (WGS) entry which is preliminary data.</text>
</comment>
<dbReference type="AlphaFoldDB" id="A0A8K0L1R0"/>
<organism evidence="1 2">
    <name type="scientific">Elsinoe batatas</name>
    <dbReference type="NCBI Taxonomy" id="2601811"/>
    <lineage>
        <taxon>Eukaryota</taxon>
        <taxon>Fungi</taxon>
        <taxon>Dikarya</taxon>
        <taxon>Ascomycota</taxon>
        <taxon>Pezizomycotina</taxon>
        <taxon>Dothideomycetes</taxon>
        <taxon>Dothideomycetidae</taxon>
        <taxon>Myriangiales</taxon>
        <taxon>Elsinoaceae</taxon>
        <taxon>Elsinoe</taxon>
    </lineage>
</organism>
<sequence>MLQGIYVTILSNLAGSYTIQDVCPNIIIIHQGSSRGLLRLLRRRRRHDRLPPTTSVEDMASALASALASHWNPGAVVFMFGQIITFPIKDPKEHPWYNTNLRLLKRFEESELGYRVELVRQRVEVYSEGAAQCWLTWKCVRRPMGDEGKGFWEYVISDHDVGEMMKRIPGFYEFDV</sequence>